<comment type="caution">
    <text evidence="11">The sequence shown here is derived from an EMBL/GenBank/DDBJ whole genome shotgun (WGS) entry which is preliminary data.</text>
</comment>
<evidence type="ECO:0000256" key="5">
    <source>
        <dbReference type="ARBA" id="ARBA00022989"/>
    </source>
</evidence>
<dbReference type="SUPFAM" id="SSF82861">
    <property type="entry name" value="Mechanosensitive channel protein MscS (YggB), transmembrane region"/>
    <property type="match status" value="1"/>
</dbReference>
<feature type="domain" description="Mechanosensitive ion channel MscS C-terminal" evidence="9">
    <location>
        <begin position="323"/>
        <end position="403"/>
    </location>
</feature>
<dbReference type="EMBL" id="JAODYH010000003">
    <property type="protein sequence ID" value="MCT9809709.1"/>
    <property type="molecule type" value="Genomic_DNA"/>
</dbReference>
<evidence type="ECO:0000313" key="11">
    <source>
        <dbReference type="EMBL" id="MCT9809709.1"/>
    </source>
</evidence>
<dbReference type="Proteomes" id="UP001525968">
    <property type="component" value="Unassembled WGS sequence"/>
</dbReference>
<feature type="domain" description="Mechanosensitive ion channel MscS" evidence="8">
    <location>
        <begin position="249"/>
        <end position="315"/>
    </location>
</feature>
<dbReference type="PANTHER" id="PTHR30347:SF1">
    <property type="entry name" value="MECHANOSENSITIVE CHANNEL MSCK"/>
    <property type="match status" value="1"/>
</dbReference>
<comment type="similarity">
    <text evidence="2">Belongs to the MscS (TC 1.A.23) family.</text>
</comment>
<dbReference type="InterPro" id="IPR023408">
    <property type="entry name" value="MscS_beta-dom_sf"/>
</dbReference>
<keyword evidence="12" id="KW-1185">Reference proteome</keyword>
<proteinExistence type="inferred from homology"/>
<evidence type="ECO:0000259" key="8">
    <source>
        <dbReference type="Pfam" id="PF00924"/>
    </source>
</evidence>
<feature type="transmembrane region" description="Helical" evidence="7">
    <location>
        <begin position="20"/>
        <end position="42"/>
    </location>
</feature>
<comment type="subcellular location">
    <subcellularLocation>
        <location evidence="1">Cell membrane</location>
        <topology evidence="1">Multi-pass membrane protein</topology>
    </subcellularLocation>
</comment>
<keyword evidence="3" id="KW-1003">Cell membrane</keyword>
<dbReference type="Gene3D" id="3.30.70.100">
    <property type="match status" value="1"/>
</dbReference>
<dbReference type="SUPFAM" id="SSF50182">
    <property type="entry name" value="Sm-like ribonucleoproteins"/>
    <property type="match status" value="1"/>
</dbReference>
<feature type="transmembrane region" description="Helical" evidence="7">
    <location>
        <begin position="86"/>
        <end position="108"/>
    </location>
</feature>
<evidence type="ECO:0000256" key="2">
    <source>
        <dbReference type="ARBA" id="ARBA00008017"/>
    </source>
</evidence>
<protein>
    <submittedName>
        <fullName evidence="11">Mechanosensitive ion channel</fullName>
    </submittedName>
</protein>
<evidence type="ECO:0000256" key="1">
    <source>
        <dbReference type="ARBA" id="ARBA00004651"/>
    </source>
</evidence>
<dbReference type="SUPFAM" id="SSF82689">
    <property type="entry name" value="Mechanosensitive channel protein MscS (YggB), C-terminal domain"/>
    <property type="match status" value="1"/>
</dbReference>
<dbReference type="InterPro" id="IPR052702">
    <property type="entry name" value="MscS-like_channel"/>
</dbReference>
<sequence length="438" mass="47363">MSTTGLSVFEQLIADFQNASTWLELALLALCLALAFGITRMLRKHFASDTSVWLGPTALRGALFPLLTLVLVWIAQAVLAHYQQVFWLRMAGSLLLSLAVIRFVVRVLSKTFPNSTAARLFEQVFSWLAWGVAVLASLGLLQDVMQELDSLHLALGKTSVSLLTLIEGLLSAGLMMVAVLWASSLFEQRVLNQVVSDLSMRKVAMNITRTVLITVGLLVSLSIVGVDLTALSVMGGAVGVGLGFGMQKIASNYVSGFLVLIERALRIGDNVRVDGFEGRITDIKTRFTVIRASNGRESIVPNETLITQRVENLTRFDQRFSLTTDIVVELNSDVEQVRALLLAAAAAQPRVLKAPAPSVLLVEILAYGLQFSLTYYIADPVNGQGNVRSDVNIAVLAGLRAAQVALAVPQQRLSWPSETPIEGVVPVVKNGADFIGHA</sequence>
<evidence type="ECO:0000313" key="12">
    <source>
        <dbReference type="Proteomes" id="UP001525968"/>
    </source>
</evidence>
<organism evidence="11 12">
    <name type="scientific">Acidovorax bellezanensis</name>
    <dbReference type="NCBI Taxonomy" id="2976702"/>
    <lineage>
        <taxon>Bacteria</taxon>
        <taxon>Pseudomonadati</taxon>
        <taxon>Pseudomonadota</taxon>
        <taxon>Betaproteobacteria</taxon>
        <taxon>Burkholderiales</taxon>
        <taxon>Comamonadaceae</taxon>
        <taxon>Acidovorax</taxon>
    </lineage>
</organism>
<evidence type="ECO:0000256" key="6">
    <source>
        <dbReference type="ARBA" id="ARBA00023136"/>
    </source>
</evidence>
<evidence type="ECO:0000256" key="7">
    <source>
        <dbReference type="SAM" id="Phobius"/>
    </source>
</evidence>
<dbReference type="InterPro" id="IPR010920">
    <property type="entry name" value="LSM_dom_sf"/>
</dbReference>
<evidence type="ECO:0000256" key="3">
    <source>
        <dbReference type="ARBA" id="ARBA00022475"/>
    </source>
</evidence>
<dbReference type="InterPro" id="IPR006685">
    <property type="entry name" value="MscS_channel_2nd"/>
</dbReference>
<feature type="transmembrane region" description="Helical" evidence="7">
    <location>
        <begin position="120"/>
        <end position="140"/>
    </location>
</feature>
<dbReference type="InterPro" id="IPR011066">
    <property type="entry name" value="MscS_channel_C_sf"/>
</dbReference>
<evidence type="ECO:0000256" key="4">
    <source>
        <dbReference type="ARBA" id="ARBA00022692"/>
    </source>
</evidence>
<dbReference type="InterPro" id="IPR049142">
    <property type="entry name" value="MS_channel_1st"/>
</dbReference>
<dbReference type="PANTHER" id="PTHR30347">
    <property type="entry name" value="POTASSIUM CHANNEL RELATED"/>
    <property type="match status" value="1"/>
</dbReference>
<accession>A0ABT2PGY9</accession>
<keyword evidence="5 7" id="KW-1133">Transmembrane helix</keyword>
<feature type="transmembrane region" description="Helical" evidence="7">
    <location>
        <begin position="160"/>
        <end position="182"/>
    </location>
</feature>
<dbReference type="Gene3D" id="2.30.30.60">
    <property type="match status" value="1"/>
</dbReference>
<keyword evidence="4 7" id="KW-0812">Transmembrane</keyword>
<keyword evidence="6 7" id="KW-0472">Membrane</keyword>
<gene>
    <name evidence="11" type="ORF">N0K08_03625</name>
</gene>
<dbReference type="Pfam" id="PF00924">
    <property type="entry name" value="MS_channel_2nd"/>
    <property type="match status" value="1"/>
</dbReference>
<dbReference type="InterPro" id="IPR011014">
    <property type="entry name" value="MscS_channel_TM-2"/>
</dbReference>
<name>A0ABT2PGY9_9BURK</name>
<reference evidence="11 12" key="1">
    <citation type="submission" date="2022-09" db="EMBL/GenBank/DDBJ databases">
        <title>Draft genome of isolate Be4.</title>
        <authorList>
            <person name="Sanchez-Castro I."/>
            <person name="Martinez-Rodriguez P."/>
            <person name="Descostes M."/>
            <person name="Merroun M."/>
        </authorList>
    </citation>
    <scope>NUCLEOTIDE SEQUENCE [LARGE SCALE GENOMIC DNA]</scope>
    <source>
        <strain evidence="11 12">Be4</strain>
    </source>
</reference>
<dbReference type="Pfam" id="PF21082">
    <property type="entry name" value="MS_channel_3rd"/>
    <property type="match status" value="1"/>
</dbReference>
<evidence type="ECO:0000259" key="9">
    <source>
        <dbReference type="Pfam" id="PF21082"/>
    </source>
</evidence>
<feature type="domain" description="Mechanosensitive ion channel transmembrane helices 2/3" evidence="10">
    <location>
        <begin position="206"/>
        <end position="247"/>
    </location>
</feature>
<feature type="transmembrane region" description="Helical" evidence="7">
    <location>
        <begin position="203"/>
        <end position="223"/>
    </location>
</feature>
<dbReference type="InterPro" id="IPR049278">
    <property type="entry name" value="MS_channel_C"/>
</dbReference>
<evidence type="ECO:0000259" key="10">
    <source>
        <dbReference type="Pfam" id="PF21088"/>
    </source>
</evidence>
<dbReference type="Gene3D" id="1.10.287.1260">
    <property type="match status" value="1"/>
</dbReference>
<feature type="transmembrane region" description="Helical" evidence="7">
    <location>
        <begin position="62"/>
        <end position="80"/>
    </location>
</feature>
<dbReference type="Pfam" id="PF21088">
    <property type="entry name" value="MS_channel_1st"/>
    <property type="match status" value="1"/>
</dbReference>